<dbReference type="InterPro" id="IPR018052">
    <property type="entry name" value="Ald1_epimerase_CS"/>
</dbReference>
<accession>A0A1B6CZK7</accession>
<dbReference type="GO" id="GO:0030246">
    <property type="term" value="F:carbohydrate binding"/>
    <property type="evidence" value="ECO:0007669"/>
    <property type="project" value="InterPro"/>
</dbReference>
<dbReference type="GO" id="GO:0004034">
    <property type="term" value="F:aldose 1-epimerase activity"/>
    <property type="evidence" value="ECO:0007669"/>
    <property type="project" value="UniProtKB-EC"/>
</dbReference>
<comment type="pathway">
    <text evidence="4 9">Carbohydrate metabolism; hexose metabolism.</text>
</comment>
<organism evidence="13">
    <name type="scientific">Clastoptera arizonana</name>
    <name type="common">Arizona spittle bug</name>
    <dbReference type="NCBI Taxonomy" id="38151"/>
    <lineage>
        <taxon>Eukaryota</taxon>
        <taxon>Metazoa</taxon>
        <taxon>Ecdysozoa</taxon>
        <taxon>Arthropoda</taxon>
        <taxon>Hexapoda</taxon>
        <taxon>Insecta</taxon>
        <taxon>Pterygota</taxon>
        <taxon>Neoptera</taxon>
        <taxon>Paraneoptera</taxon>
        <taxon>Hemiptera</taxon>
        <taxon>Auchenorrhyncha</taxon>
        <taxon>Cercopoidea</taxon>
        <taxon>Clastopteridae</taxon>
        <taxon>Clastoptera</taxon>
    </lineage>
</organism>
<keyword evidence="6 9" id="KW-0413">Isomerase</keyword>
<dbReference type="InterPro" id="IPR015443">
    <property type="entry name" value="Aldose_1-epimerase"/>
</dbReference>
<dbReference type="PROSITE" id="PS00545">
    <property type="entry name" value="ALDOSE_1_EPIMERASE"/>
    <property type="match status" value="1"/>
</dbReference>
<feature type="active site" description="Proton donor" evidence="10">
    <location>
        <position position="187"/>
    </location>
</feature>
<dbReference type="GO" id="GO:0006006">
    <property type="term" value="P:glucose metabolic process"/>
    <property type="evidence" value="ECO:0007669"/>
    <property type="project" value="TreeGrafter"/>
</dbReference>
<dbReference type="InterPro" id="IPR008183">
    <property type="entry name" value="Aldose_1/G6P_1-epimerase"/>
</dbReference>
<gene>
    <name evidence="13" type="ORF">g.10664</name>
</gene>
<comment type="catalytic activity">
    <reaction evidence="2">
        <text>alpha-D-galactose = beta-D-galactose</text>
        <dbReference type="Rhea" id="RHEA:28675"/>
        <dbReference type="ChEBI" id="CHEBI:27667"/>
        <dbReference type="ChEBI" id="CHEBI:28061"/>
        <dbReference type="EC" id="5.1.3.3"/>
    </reaction>
    <physiologicalReaction direction="right-to-left" evidence="2">
        <dbReference type="Rhea" id="RHEA:28677"/>
    </physiologicalReaction>
</comment>
<comment type="similarity">
    <text evidence="5 9">Belongs to the aldose epimerase family.</text>
</comment>
<sequence>MAGTNKSTKITEDFFGLDSNGNKIRRFTLMNQNSTIIQIIDYGATVTSIKVADIQGKIEDVALGFDDMRGYQSKVNPYFGATVGRVANRVCPTDFEFNGEKLSLTKNITSPLNVQLHGGIKGFDKVIWNASVEGDSVVFTYVSKDGEEGYPGTVLATSIYQLTSCNKLNIQYKAVVSKPTMVNLTNHSYFNLAGHGSGSKGLLQQVLTVNADYYTPLEKLIPTGKLNNVSGTGYDLRTPRKLSEAFAELDTDGYDINFCINQSFVQPGFVFAARIIDPDSGRYLEVSTNQPGVQVYTSNAMDDFEGKGGAKYGKHSAICFETQQFPNAIHNKTFPSIIVRPGEEYCHLVSYAFGVIQ</sequence>
<keyword evidence="7 9" id="KW-0119">Carbohydrate metabolism</keyword>
<feature type="binding site" evidence="12">
    <location>
        <begin position="187"/>
        <end position="189"/>
    </location>
    <ligand>
        <name>beta-D-galactose</name>
        <dbReference type="ChEBI" id="CHEBI:27667"/>
    </ligand>
</feature>
<name>A0A1B6CZK7_9HEMI</name>
<feature type="binding site" evidence="12">
    <location>
        <begin position="88"/>
        <end position="89"/>
    </location>
    <ligand>
        <name>beta-D-galactose</name>
        <dbReference type="ChEBI" id="CHEBI:27667"/>
    </ligand>
</feature>
<dbReference type="EMBL" id="GEDC01018426">
    <property type="protein sequence ID" value="JAS18872.1"/>
    <property type="molecule type" value="Transcribed_RNA"/>
</dbReference>
<reference evidence="13" key="1">
    <citation type="submission" date="2015-12" db="EMBL/GenBank/DDBJ databases">
        <title>De novo transcriptome assembly of four potential Pierce s Disease insect vectors from Arizona vineyards.</title>
        <authorList>
            <person name="Tassone E.E."/>
        </authorList>
    </citation>
    <scope>NUCLEOTIDE SEQUENCE</scope>
</reference>
<evidence type="ECO:0000256" key="6">
    <source>
        <dbReference type="ARBA" id="ARBA00023235"/>
    </source>
</evidence>
<dbReference type="GO" id="GO:0033499">
    <property type="term" value="P:galactose catabolic process via UDP-galactose, Leloir pathway"/>
    <property type="evidence" value="ECO:0007669"/>
    <property type="project" value="TreeGrafter"/>
</dbReference>
<dbReference type="InterPro" id="IPR011013">
    <property type="entry name" value="Gal_mutarotase_sf_dom"/>
</dbReference>
<dbReference type="InterPro" id="IPR047215">
    <property type="entry name" value="Galactose_mutarotase-like"/>
</dbReference>
<comment type="function">
    <text evidence="8">Mutarotase that catalyzes the interconversion of beta-D-galactose and alpha-D-galactose during galactose metabolism. Beta-D-galactose is metabolized in the liver into glucose 1-phosphate, the primary metabolic fuel, by the action of four enzymes that constitute the Leloir pathway: GALM, GALK1 (galactokinase), GALT (galactose-1-phosphate uridylyltransferase) and GALE (UDP-galactose-4'-epimerase). Involved in the maintenance of the equilibrium between the beta- and alpha-anomers of galactose, therefore ensuring a sufficient supply of the alpha-anomer for GALK1. Also active on D-glucose although shows a preference for galactose over glucose.</text>
</comment>
<protein>
    <recommendedName>
        <fullName evidence="9">Aldose 1-epimerase</fullName>
        <ecNumber evidence="9">5.1.3.3</ecNumber>
    </recommendedName>
</protein>
<evidence type="ECO:0000256" key="2">
    <source>
        <dbReference type="ARBA" id="ARBA00001712"/>
    </source>
</evidence>
<dbReference type="PIRSF" id="PIRSF005096">
    <property type="entry name" value="GALM"/>
    <property type="match status" value="1"/>
</dbReference>
<feature type="active site" description="Proton acceptor" evidence="10">
    <location>
        <position position="321"/>
    </location>
</feature>
<evidence type="ECO:0000256" key="7">
    <source>
        <dbReference type="ARBA" id="ARBA00023277"/>
    </source>
</evidence>
<evidence type="ECO:0000256" key="1">
    <source>
        <dbReference type="ARBA" id="ARBA00001614"/>
    </source>
</evidence>
<evidence type="ECO:0000256" key="3">
    <source>
        <dbReference type="ARBA" id="ARBA00004947"/>
    </source>
</evidence>
<evidence type="ECO:0000256" key="4">
    <source>
        <dbReference type="ARBA" id="ARBA00005028"/>
    </source>
</evidence>
<dbReference type="UniPathway" id="UPA00214"/>
<evidence type="ECO:0000313" key="13">
    <source>
        <dbReference type="EMBL" id="JAS18872.1"/>
    </source>
</evidence>
<dbReference type="UniPathway" id="UPA00242"/>
<dbReference type="NCBIfam" id="NF008277">
    <property type="entry name" value="PRK11055.1"/>
    <property type="match status" value="1"/>
</dbReference>
<dbReference type="PANTHER" id="PTHR10091">
    <property type="entry name" value="ALDOSE-1-EPIMERASE"/>
    <property type="match status" value="1"/>
</dbReference>
<dbReference type="CDD" id="cd09019">
    <property type="entry name" value="galactose_mutarotase_like"/>
    <property type="match status" value="1"/>
</dbReference>
<evidence type="ECO:0000256" key="5">
    <source>
        <dbReference type="ARBA" id="ARBA00006206"/>
    </source>
</evidence>
<dbReference type="PANTHER" id="PTHR10091:SF0">
    <property type="entry name" value="GALACTOSE MUTAROTASE"/>
    <property type="match status" value="1"/>
</dbReference>
<dbReference type="Pfam" id="PF01263">
    <property type="entry name" value="Aldose_epim"/>
    <property type="match status" value="1"/>
</dbReference>
<dbReference type="InterPro" id="IPR014718">
    <property type="entry name" value="GH-type_carb-bd"/>
</dbReference>
<comment type="pathway">
    <text evidence="3">Carbohydrate metabolism; galactose metabolism.</text>
</comment>
<proteinExistence type="inferred from homology"/>
<dbReference type="SUPFAM" id="SSF74650">
    <property type="entry name" value="Galactose mutarotase-like"/>
    <property type="match status" value="1"/>
</dbReference>
<dbReference type="Gene3D" id="2.70.98.10">
    <property type="match status" value="1"/>
</dbReference>
<evidence type="ECO:0000256" key="8">
    <source>
        <dbReference type="ARBA" id="ARBA00045743"/>
    </source>
</evidence>
<evidence type="ECO:0000256" key="11">
    <source>
        <dbReference type="PIRSR" id="PIRSR005096-2"/>
    </source>
</evidence>
<dbReference type="AlphaFoldDB" id="A0A1B6CZK7"/>
<dbReference type="EC" id="5.1.3.3" evidence="9"/>
<evidence type="ECO:0000256" key="10">
    <source>
        <dbReference type="PIRSR" id="PIRSR005096-1"/>
    </source>
</evidence>
<feature type="binding site" evidence="11">
    <location>
        <position position="255"/>
    </location>
    <ligand>
        <name>beta-D-galactose</name>
        <dbReference type="ChEBI" id="CHEBI:27667"/>
    </ligand>
</feature>
<evidence type="ECO:0000256" key="12">
    <source>
        <dbReference type="PIRSR" id="PIRSR005096-3"/>
    </source>
</evidence>
<evidence type="ECO:0000256" key="9">
    <source>
        <dbReference type="PIRNR" id="PIRNR005096"/>
    </source>
</evidence>
<comment type="catalytic activity">
    <reaction evidence="1 9">
        <text>alpha-D-glucose = beta-D-glucose</text>
        <dbReference type="Rhea" id="RHEA:10264"/>
        <dbReference type="ChEBI" id="CHEBI:15903"/>
        <dbReference type="ChEBI" id="CHEBI:17925"/>
        <dbReference type="EC" id="5.1.3.3"/>
    </reaction>
</comment>